<dbReference type="AlphaFoldDB" id="A0A1G9YDV6"/>
<dbReference type="InterPro" id="IPR015443">
    <property type="entry name" value="Aldose_1-epimerase"/>
</dbReference>
<dbReference type="SUPFAM" id="SSF74650">
    <property type="entry name" value="Galactose mutarotase-like"/>
    <property type="match status" value="1"/>
</dbReference>
<evidence type="ECO:0000256" key="10">
    <source>
        <dbReference type="PIRSR" id="PIRSR005096-3"/>
    </source>
</evidence>
<feature type="active site" description="Proton acceptor" evidence="8">
    <location>
        <position position="266"/>
    </location>
</feature>
<dbReference type="GO" id="GO:0030246">
    <property type="term" value="F:carbohydrate binding"/>
    <property type="evidence" value="ECO:0007669"/>
    <property type="project" value="InterPro"/>
</dbReference>
<evidence type="ECO:0000256" key="8">
    <source>
        <dbReference type="PIRSR" id="PIRSR005096-1"/>
    </source>
</evidence>
<dbReference type="OrthoDB" id="9779408at2"/>
<dbReference type="UniPathway" id="UPA00242"/>
<dbReference type="CDD" id="cd09019">
    <property type="entry name" value="galactose_mutarotase_like"/>
    <property type="match status" value="1"/>
</dbReference>
<dbReference type="InterPro" id="IPR011013">
    <property type="entry name" value="Gal_mutarotase_sf_dom"/>
</dbReference>
<dbReference type="GO" id="GO:0005737">
    <property type="term" value="C:cytoplasm"/>
    <property type="evidence" value="ECO:0007669"/>
    <property type="project" value="TreeGrafter"/>
</dbReference>
<dbReference type="GO" id="GO:0006006">
    <property type="term" value="P:glucose metabolic process"/>
    <property type="evidence" value="ECO:0007669"/>
    <property type="project" value="TreeGrafter"/>
</dbReference>
<evidence type="ECO:0000313" key="11">
    <source>
        <dbReference type="EMBL" id="SDN06786.1"/>
    </source>
</evidence>
<feature type="binding site" evidence="10">
    <location>
        <begin position="161"/>
        <end position="163"/>
    </location>
    <ligand>
        <name>beta-D-galactose</name>
        <dbReference type="ChEBI" id="CHEBI:27667"/>
    </ligand>
</feature>
<evidence type="ECO:0000313" key="12">
    <source>
        <dbReference type="Proteomes" id="UP000199440"/>
    </source>
</evidence>
<dbReference type="PANTHER" id="PTHR10091:SF0">
    <property type="entry name" value="GALACTOSE MUTAROTASE"/>
    <property type="match status" value="1"/>
</dbReference>
<dbReference type="PANTHER" id="PTHR10091">
    <property type="entry name" value="ALDOSE-1-EPIMERASE"/>
    <property type="match status" value="1"/>
</dbReference>
<organism evidence="11 12">
    <name type="scientific">Kriegella aquimaris</name>
    <dbReference type="NCBI Taxonomy" id="192904"/>
    <lineage>
        <taxon>Bacteria</taxon>
        <taxon>Pseudomonadati</taxon>
        <taxon>Bacteroidota</taxon>
        <taxon>Flavobacteriia</taxon>
        <taxon>Flavobacteriales</taxon>
        <taxon>Flavobacteriaceae</taxon>
        <taxon>Kriegella</taxon>
    </lineage>
</organism>
<dbReference type="STRING" id="192904.SAMN04488514_12211"/>
<name>A0A1G9YDV6_9FLAO</name>
<evidence type="ECO:0000256" key="6">
    <source>
        <dbReference type="ARBA" id="ARBA00023235"/>
    </source>
</evidence>
<gene>
    <name evidence="11" type="ORF">SAMN04488514_12211</name>
</gene>
<comment type="similarity">
    <text evidence="3">Belongs to the aldose epimerase family.</text>
</comment>
<dbReference type="InterPro" id="IPR014718">
    <property type="entry name" value="GH-type_carb-bd"/>
</dbReference>
<comment type="pathway">
    <text evidence="2">Carbohydrate metabolism; hexose metabolism.</text>
</comment>
<sequence length="308" mass="34986">MKQVTLTTPYITLIVLDYGAIIQKVLVKNNQGKYTNMVVGSNFPDDYLTDTAHLGACVGRFAGRISKARFELDRETYPLYGEHGMHLHGGKEGFGKKYWTIEEVNHGNRPYVRLSYFSKHLEEGYPGNLKVMVTYQLINNSLRILHQAKTDRTTVVNLTNHSYFKLDESDSLEHYDLQLNCPARVETHENLLPTGKVVSVKGSKYDFTNKRPMGDTTLDTPYVINPNTKRAAHIHSQKSGISMDVKTNQPAVVVYTPPHFTGICFETQNFPDAPNHKNFPSSVLRPGELYKNESEFKFTTHEAQLPLF</sequence>
<keyword evidence="12" id="KW-1185">Reference proteome</keyword>
<evidence type="ECO:0000256" key="3">
    <source>
        <dbReference type="ARBA" id="ARBA00006206"/>
    </source>
</evidence>
<evidence type="ECO:0000256" key="4">
    <source>
        <dbReference type="ARBA" id="ARBA00011245"/>
    </source>
</evidence>
<evidence type="ECO:0000256" key="5">
    <source>
        <dbReference type="ARBA" id="ARBA00022837"/>
    </source>
</evidence>
<dbReference type="RefSeq" id="WP_089895619.1">
    <property type="nucleotide sequence ID" value="NZ_FNGV01000022.1"/>
</dbReference>
<proteinExistence type="inferred from homology"/>
<protein>
    <submittedName>
        <fullName evidence="11">Aldose 1-epimerase</fullName>
    </submittedName>
</protein>
<dbReference type="Proteomes" id="UP000199440">
    <property type="component" value="Unassembled WGS sequence"/>
</dbReference>
<feature type="active site" description="Proton donor" evidence="8">
    <location>
        <position position="161"/>
    </location>
</feature>
<dbReference type="InterPro" id="IPR008183">
    <property type="entry name" value="Aldose_1/G6P_1-epimerase"/>
</dbReference>
<dbReference type="Gene3D" id="2.70.98.10">
    <property type="match status" value="1"/>
</dbReference>
<feature type="binding site" evidence="9">
    <location>
        <position position="219"/>
    </location>
    <ligand>
        <name>beta-D-galactose</name>
        <dbReference type="ChEBI" id="CHEBI:27667"/>
    </ligand>
</feature>
<accession>A0A1G9YDV6</accession>
<dbReference type="GO" id="GO:0004034">
    <property type="term" value="F:aldose 1-epimerase activity"/>
    <property type="evidence" value="ECO:0007669"/>
    <property type="project" value="TreeGrafter"/>
</dbReference>
<comment type="cofactor">
    <cofactor evidence="1">
        <name>Ca(2+)</name>
        <dbReference type="ChEBI" id="CHEBI:29108"/>
    </cofactor>
</comment>
<reference evidence="11 12" key="1">
    <citation type="submission" date="2016-10" db="EMBL/GenBank/DDBJ databases">
        <authorList>
            <person name="de Groot N.N."/>
        </authorList>
    </citation>
    <scope>NUCLEOTIDE SEQUENCE [LARGE SCALE GENOMIC DNA]</scope>
    <source>
        <strain evidence="11 12">DSM 19886</strain>
    </source>
</reference>
<comment type="subunit">
    <text evidence="4">Monomer.</text>
</comment>
<evidence type="ECO:0000256" key="2">
    <source>
        <dbReference type="ARBA" id="ARBA00005028"/>
    </source>
</evidence>
<dbReference type="EMBL" id="FNGV01000022">
    <property type="protein sequence ID" value="SDN06786.1"/>
    <property type="molecule type" value="Genomic_DNA"/>
</dbReference>
<keyword evidence="6" id="KW-0413">Isomerase</keyword>
<dbReference type="InterPro" id="IPR047215">
    <property type="entry name" value="Galactose_mutarotase-like"/>
</dbReference>
<dbReference type="PIRSF" id="PIRSF005096">
    <property type="entry name" value="GALM"/>
    <property type="match status" value="1"/>
</dbReference>
<evidence type="ECO:0000256" key="7">
    <source>
        <dbReference type="ARBA" id="ARBA00023277"/>
    </source>
</evidence>
<dbReference type="Pfam" id="PF01263">
    <property type="entry name" value="Aldose_epim"/>
    <property type="match status" value="1"/>
</dbReference>
<dbReference type="GO" id="GO:0033499">
    <property type="term" value="P:galactose catabolic process via UDP-galactose, Leloir pathway"/>
    <property type="evidence" value="ECO:0007669"/>
    <property type="project" value="TreeGrafter"/>
</dbReference>
<keyword evidence="7" id="KW-0119">Carbohydrate metabolism</keyword>
<keyword evidence="5" id="KW-0106">Calcium</keyword>
<evidence type="ECO:0000256" key="1">
    <source>
        <dbReference type="ARBA" id="ARBA00001913"/>
    </source>
</evidence>
<evidence type="ECO:0000256" key="9">
    <source>
        <dbReference type="PIRSR" id="PIRSR005096-2"/>
    </source>
</evidence>